<comment type="caution">
    <text evidence="1">The sequence shown here is derived from an EMBL/GenBank/DDBJ whole genome shotgun (WGS) entry which is preliminary data.</text>
</comment>
<dbReference type="AlphaFoldDB" id="A0A4U6XPB4"/>
<gene>
    <name evidence="1" type="ORF">CTA1_8519</name>
</gene>
<name>A0A4U6XPB4_9PEZI</name>
<dbReference type="EMBL" id="PJEX01000042">
    <property type="protein sequence ID" value="TKW57429.1"/>
    <property type="molecule type" value="Genomic_DNA"/>
</dbReference>
<accession>A0A4U6XPB4</accession>
<sequence length="63" mass="7196">MSEQTTAPQTYGKLTRILHTSLCFLHKSAYVMSEPRPYEPFKGHAIRSLNESLRNIGHLNRAP</sequence>
<dbReference type="Proteomes" id="UP000310108">
    <property type="component" value="Unassembled WGS sequence"/>
</dbReference>
<protein>
    <submittedName>
        <fullName evidence="1">Uncharacterized protein</fullName>
    </submittedName>
</protein>
<keyword evidence="2" id="KW-1185">Reference proteome</keyword>
<evidence type="ECO:0000313" key="2">
    <source>
        <dbReference type="Proteomes" id="UP000310108"/>
    </source>
</evidence>
<reference evidence="1 2" key="1">
    <citation type="journal article" date="2019" name="PLoS ONE">
        <title>Comparative genome analysis indicates high evolutionary potential of pathogenicity genes in Colletotrichum tanaceti.</title>
        <authorList>
            <person name="Lelwala R.V."/>
            <person name="Korhonen P.K."/>
            <person name="Young N.D."/>
            <person name="Scott J.B."/>
            <person name="Ades P.A."/>
            <person name="Gasser R.B."/>
            <person name="Taylor P.W.J."/>
        </authorList>
    </citation>
    <scope>NUCLEOTIDE SEQUENCE [LARGE SCALE GENOMIC DNA]</scope>
    <source>
        <strain evidence="1">BRIP57314</strain>
    </source>
</reference>
<proteinExistence type="predicted"/>
<evidence type="ECO:0000313" key="1">
    <source>
        <dbReference type="EMBL" id="TKW57429.1"/>
    </source>
</evidence>
<organism evidence="1 2">
    <name type="scientific">Colletotrichum tanaceti</name>
    <dbReference type="NCBI Taxonomy" id="1306861"/>
    <lineage>
        <taxon>Eukaryota</taxon>
        <taxon>Fungi</taxon>
        <taxon>Dikarya</taxon>
        <taxon>Ascomycota</taxon>
        <taxon>Pezizomycotina</taxon>
        <taxon>Sordariomycetes</taxon>
        <taxon>Hypocreomycetidae</taxon>
        <taxon>Glomerellales</taxon>
        <taxon>Glomerellaceae</taxon>
        <taxon>Colletotrichum</taxon>
        <taxon>Colletotrichum destructivum species complex</taxon>
    </lineage>
</organism>